<evidence type="ECO:0000256" key="1">
    <source>
        <dbReference type="SAM" id="SignalP"/>
    </source>
</evidence>
<protein>
    <recommendedName>
        <fullName evidence="4">Transferrin-binding protein B C-lobe/N-lobe beta barrel domain-containing protein</fullName>
    </recommendedName>
</protein>
<sequence length="344" mass="36727">MSIRTAFCACIGAAALQACGAVVEEAPSAPPPDPEPFRTSSQLSIFGLNDSFGDGLGVGSSLAILRTSGGKSIHDTLSNFHFSEIYITAGGYNTTSESQIDRMRIRAGTFAKPPFDYNPSINFTLGDRIDEEGGPTDIFEAELNDLYTTPAPARVIIFNTDHDANADLDFAAIIFWDIDFDGWGSFEPFEMIGTTTLANREYLEMRTVGSGIVTFNGEMRGIYRSGFSPEEIVSGIASLDVDFSSKTMSGDIVDVSTATYSLQDIVLAETDPLAPSWSEPYSGAAYTADYDPNTGVASMQGRYDGLLYQDLGGDPLTTESNYLTGNVTLTGAGGDLVGGIVARR</sequence>
<organism evidence="2 3">
    <name type="scientific">Kangsaoukella pontilimi</name>
    <dbReference type="NCBI Taxonomy" id="2691042"/>
    <lineage>
        <taxon>Bacteria</taxon>
        <taxon>Pseudomonadati</taxon>
        <taxon>Pseudomonadota</taxon>
        <taxon>Alphaproteobacteria</taxon>
        <taxon>Rhodobacterales</taxon>
        <taxon>Paracoccaceae</taxon>
        <taxon>Kangsaoukella</taxon>
    </lineage>
</organism>
<dbReference type="RefSeq" id="WP_160764661.1">
    <property type="nucleotide sequence ID" value="NZ_WUPT01000002.1"/>
</dbReference>
<comment type="caution">
    <text evidence="2">The sequence shown here is derived from an EMBL/GenBank/DDBJ whole genome shotgun (WGS) entry which is preliminary data.</text>
</comment>
<dbReference type="PROSITE" id="PS51257">
    <property type="entry name" value="PROKAR_LIPOPROTEIN"/>
    <property type="match status" value="1"/>
</dbReference>
<dbReference type="AlphaFoldDB" id="A0A7C9NFD0"/>
<evidence type="ECO:0000313" key="3">
    <source>
        <dbReference type="Proteomes" id="UP000480350"/>
    </source>
</evidence>
<keyword evidence="1" id="KW-0732">Signal</keyword>
<keyword evidence="3" id="KW-1185">Reference proteome</keyword>
<accession>A0A7C9NFD0</accession>
<reference evidence="2 3" key="2">
    <citation type="submission" date="2020-03" db="EMBL/GenBank/DDBJ databases">
        <title>Kangsaoukella pontilimi gen. nov., sp. nov., a new member of the family Rhodobacteraceae isolated from a tidal mudflat.</title>
        <authorList>
            <person name="Kim I.S."/>
        </authorList>
    </citation>
    <scope>NUCLEOTIDE SEQUENCE [LARGE SCALE GENOMIC DNA]</scope>
    <source>
        <strain evidence="2 3">GH1-50</strain>
    </source>
</reference>
<feature type="chain" id="PRO_5028874158" description="Transferrin-binding protein B C-lobe/N-lobe beta barrel domain-containing protein" evidence="1">
    <location>
        <begin position="21"/>
        <end position="344"/>
    </location>
</feature>
<evidence type="ECO:0000313" key="2">
    <source>
        <dbReference type="EMBL" id="MXQ08759.1"/>
    </source>
</evidence>
<dbReference type="Proteomes" id="UP000480350">
    <property type="component" value="Unassembled WGS sequence"/>
</dbReference>
<evidence type="ECO:0008006" key="4">
    <source>
        <dbReference type="Google" id="ProtNLM"/>
    </source>
</evidence>
<gene>
    <name evidence="2" type="ORF">GQ651_12955</name>
</gene>
<feature type="signal peptide" evidence="1">
    <location>
        <begin position="1"/>
        <end position="20"/>
    </location>
</feature>
<proteinExistence type="predicted"/>
<dbReference type="EMBL" id="WUPT01000002">
    <property type="protein sequence ID" value="MXQ08759.1"/>
    <property type="molecule type" value="Genomic_DNA"/>
</dbReference>
<reference evidence="2 3" key="1">
    <citation type="submission" date="2019-12" db="EMBL/GenBank/DDBJ databases">
        <authorList>
            <person name="Lee S.D."/>
        </authorList>
    </citation>
    <scope>NUCLEOTIDE SEQUENCE [LARGE SCALE GENOMIC DNA]</scope>
    <source>
        <strain evidence="2 3">GH1-50</strain>
    </source>
</reference>
<name>A0A7C9NFD0_9RHOB</name>